<dbReference type="PROSITE" id="PS51462">
    <property type="entry name" value="NUDIX"/>
    <property type="match status" value="1"/>
</dbReference>
<keyword evidence="1" id="KW-0378">Hydrolase</keyword>
<reference evidence="3 4" key="1">
    <citation type="submission" date="2017-09" db="EMBL/GenBank/DDBJ databases">
        <title>Depth-based differentiation of microbial function through sediment-hosted aquifers and enrichment of novel symbionts in the deep terrestrial subsurface.</title>
        <authorList>
            <person name="Probst A.J."/>
            <person name="Ladd B."/>
            <person name="Jarett J.K."/>
            <person name="Geller-Mcgrath D.E."/>
            <person name="Sieber C.M."/>
            <person name="Emerson J.B."/>
            <person name="Anantharaman K."/>
            <person name="Thomas B.C."/>
            <person name="Malmstrom R."/>
            <person name="Stieglmeier M."/>
            <person name="Klingl A."/>
            <person name="Woyke T."/>
            <person name="Ryan C.M."/>
            <person name="Banfield J.F."/>
        </authorList>
    </citation>
    <scope>NUCLEOTIDE SEQUENCE [LARGE SCALE GENOMIC DNA]</scope>
    <source>
        <strain evidence="3">CG10_big_fil_rev_8_21_14_0_10_46_23</strain>
    </source>
</reference>
<dbReference type="Proteomes" id="UP000230232">
    <property type="component" value="Unassembled WGS sequence"/>
</dbReference>
<dbReference type="EMBL" id="PCXO01000001">
    <property type="protein sequence ID" value="PIR41661.1"/>
    <property type="molecule type" value="Genomic_DNA"/>
</dbReference>
<dbReference type="PANTHER" id="PTHR21340:SF0">
    <property type="entry name" value="BIS(5'-NUCLEOSYL)-TETRAPHOSPHATASE [ASYMMETRICAL]"/>
    <property type="match status" value="1"/>
</dbReference>
<dbReference type="PANTHER" id="PTHR21340">
    <property type="entry name" value="DIADENOSINE 5,5-P1,P4-TETRAPHOSPHATE PYROPHOSPHOHYDROLASE MUTT"/>
    <property type="match status" value="1"/>
</dbReference>
<dbReference type="GO" id="GO:0006167">
    <property type="term" value="P:AMP biosynthetic process"/>
    <property type="evidence" value="ECO:0007669"/>
    <property type="project" value="TreeGrafter"/>
</dbReference>
<accession>A0A2H0R558</accession>
<dbReference type="GO" id="GO:0004081">
    <property type="term" value="F:bis(5'-nucleosyl)-tetraphosphatase (asymmetrical) activity"/>
    <property type="evidence" value="ECO:0007669"/>
    <property type="project" value="TreeGrafter"/>
</dbReference>
<dbReference type="InterPro" id="IPR015797">
    <property type="entry name" value="NUDIX_hydrolase-like_dom_sf"/>
</dbReference>
<dbReference type="InterPro" id="IPR051325">
    <property type="entry name" value="Nudix_hydrolase_domain"/>
</dbReference>
<proteinExistence type="predicted"/>
<evidence type="ECO:0000313" key="4">
    <source>
        <dbReference type="Proteomes" id="UP000230232"/>
    </source>
</evidence>
<dbReference type="SUPFAM" id="SSF55811">
    <property type="entry name" value="Nudix"/>
    <property type="match status" value="1"/>
</dbReference>
<organism evidence="3 4">
    <name type="scientific">Candidatus Yanofskybacteria bacterium CG10_big_fil_rev_8_21_14_0_10_46_23</name>
    <dbReference type="NCBI Taxonomy" id="1975098"/>
    <lineage>
        <taxon>Bacteria</taxon>
        <taxon>Candidatus Yanofskyibacteriota</taxon>
    </lineage>
</organism>
<dbReference type="GO" id="GO:0006754">
    <property type="term" value="P:ATP biosynthetic process"/>
    <property type="evidence" value="ECO:0007669"/>
    <property type="project" value="TreeGrafter"/>
</dbReference>
<dbReference type="InterPro" id="IPR000086">
    <property type="entry name" value="NUDIX_hydrolase_dom"/>
</dbReference>
<dbReference type="Gene3D" id="3.90.79.10">
    <property type="entry name" value="Nucleoside Triphosphate Pyrophosphohydrolase"/>
    <property type="match status" value="1"/>
</dbReference>
<evidence type="ECO:0000259" key="2">
    <source>
        <dbReference type="PROSITE" id="PS51462"/>
    </source>
</evidence>
<evidence type="ECO:0000256" key="1">
    <source>
        <dbReference type="ARBA" id="ARBA00022801"/>
    </source>
</evidence>
<protein>
    <recommendedName>
        <fullName evidence="2">Nudix hydrolase domain-containing protein</fullName>
    </recommendedName>
</protein>
<name>A0A2H0R558_9BACT</name>
<dbReference type="AlphaFoldDB" id="A0A2H0R558"/>
<gene>
    <name evidence="3" type="ORF">COV31_00015</name>
</gene>
<feature type="domain" description="Nudix hydrolase" evidence="2">
    <location>
        <begin position="7"/>
        <end position="143"/>
    </location>
</feature>
<evidence type="ECO:0000313" key="3">
    <source>
        <dbReference type="EMBL" id="PIR41661.1"/>
    </source>
</evidence>
<dbReference type="Pfam" id="PF00293">
    <property type="entry name" value="NUDIX"/>
    <property type="match status" value="1"/>
</dbReference>
<comment type="caution">
    <text evidence="3">The sequence shown here is derived from an EMBL/GenBank/DDBJ whole genome shotgun (WGS) entry which is preliminary data.</text>
</comment>
<sequence>MIDVSNNTITTVNALVHRGKEGEVKFLLAQEDDGNWGLPGGAKEIEDENLISTIRRELKEELNLNPEDYKLKETDIKREFEYNHFKSSRYGKHGVVQFFLVELLNDFDPRAMGELENVGWFTSKEAIDRLTFEHIKNGFEEASHFV</sequence>